<feature type="non-terminal residue" evidence="2">
    <location>
        <position position="1"/>
    </location>
</feature>
<name>A0A1Y2FDY6_PROLT</name>
<feature type="region of interest" description="Disordered" evidence="1">
    <location>
        <begin position="1"/>
        <end position="49"/>
    </location>
</feature>
<comment type="caution">
    <text evidence="2">The sequence shown here is derived from an EMBL/GenBank/DDBJ whole genome shotgun (WGS) entry which is preliminary data.</text>
</comment>
<dbReference type="EMBL" id="MCFI01000010">
    <property type="protein sequence ID" value="ORY82140.1"/>
    <property type="molecule type" value="Genomic_DNA"/>
</dbReference>
<accession>A0A1Y2FDY6</accession>
<reference evidence="2 3" key="1">
    <citation type="submission" date="2016-07" db="EMBL/GenBank/DDBJ databases">
        <title>Pervasive Adenine N6-methylation of Active Genes in Fungi.</title>
        <authorList>
            <consortium name="DOE Joint Genome Institute"/>
            <person name="Mondo S.J."/>
            <person name="Dannebaum R.O."/>
            <person name="Kuo R.C."/>
            <person name="Labutti K."/>
            <person name="Haridas S."/>
            <person name="Kuo A."/>
            <person name="Salamov A."/>
            <person name="Ahrendt S.R."/>
            <person name="Lipzen A."/>
            <person name="Sullivan W."/>
            <person name="Andreopoulos W.B."/>
            <person name="Clum A."/>
            <person name="Lindquist E."/>
            <person name="Daum C."/>
            <person name="Ramamoorthy G.K."/>
            <person name="Gryganskyi A."/>
            <person name="Culley D."/>
            <person name="Magnuson J.K."/>
            <person name="James T.Y."/>
            <person name="O'Malley M.A."/>
            <person name="Stajich J.E."/>
            <person name="Spatafora J.W."/>
            <person name="Visel A."/>
            <person name="Grigoriev I.V."/>
        </authorList>
    </citation>
    <scope>NUCLEOTIDE SEQUENCE [LARGE SCALE GENOMIC DNA]</scope>
    <source>
        <strain evidence="2 3">12-1054</strain>
    </source>
</reference>
<dbReference type="GeneID" id="63786018"/>
<gene>
    <name evidence="2" type="ORF">BCR37DRAFT_380084</name>
</gene>
<evidence type="ECO:0000313" key="3">
    <source>
        <dbReference type="Proteomes" id="UP000193685"/>
    </source>
</evidence>
<keyword evidence="3" id="KW-1185">Reference proteome</keyword>
<protein>
    <submittedName>
        <fullName evidence="2">Uncharacterized protein</fullName>
    </submittedName>
</protein>
<proteinExistence type="predicted"/>
<feature type="compositionally biased region" description="Basic and acidic residues" evidence="1">
    <location>
        <begin position="37"/>
        <end position="49"/>
    </location>
</feature>
<evidence type="ECO:0000313" key="2">
    <source>
        <dbReference type="EMBL" id="ORY82140.1"/>
    </source>
</evidence>
<evidence type="ECO:0000256" key="1">
    <source>
        <dbReference type="SAM" id="MobiDB-lite"/>
    </source>
</evidence>
<sequence length="49" mass="5747">SRPHKLRPSCKGQTYFMPSCSHVQSRRNSPSRSQQKYARDSTRDTSRLH</sequence>
<organism evidence="2 3">
    <name type="scientific">Protomyces lactucae-debilis</name>
    <dbReference type="NCBI Taxonomy" id="2754530"/>
    <lineage>
        <taxon>Eukaryota</taxon>
        <taxon>Fungi</taxon>
        <taxon>Dikarya</taxon>
        <taxon>Ascomycota</taxon>
        <taxon>Taphrinomycotina</taxon>
        <taxon>Taphrinomycetes</taxon>
        <taxon>Taphrinales</taxon>
        <taxon>Protomycetaceae</taxon>
        <taxon>Protomyces</taxon>
    </lineage>
</organism>
<dbReference type="RefSeq" id="XP_040725274.1">
    <property type="nucleotide sequence ID" value="XM_040869419.1"/>
</dbReference>
<dbReference type="AlphaFoldDB" id="A0A1Y2FDY6"/>
<feature type="compositionally biased region" description="Low complexity" evidence="1">
    <location>
        <begin position="26"/>
        <end position="35"/>
    </location>
</feature>
<dbReference type="Proteomes" id="UP000193685">
    <property type="component" value="Unassembled WGS sequence"/>
</dbReference>